<feature type="compositionally biased region" description="Polar residues" evidence="1">
    <location>
        <begin position="751"/>
        <end position="765"/>
    </location>
</feature>
<dbReference type="Proteomes" id="UP000018050">
    <property type="component" value="Unassembled WGS sequence"/>
</dbReference>
<feature type="region of interest" description="Disordered" evidence="1">
    <location>
        <begin position="838"/>
        <end position="860"/>
    </location>
</feature>
<organism evidence="2 3">
    <name type="scientific">Eimeria acervulina</name>
    <name type="common">Coccidian parasite</name>
    <dbReference type="NCBI Taxonomy" id="5801"/>
    <lineage>
        <taxon>Eukaryota</taxon>
        <taxon>Sar</taxon>
        <taxon>Alveolata</taxon>
        <taxon>Apicomplexa</taxon>
        <taxon>Conoidasida</taxon>
        <taxon>Coccidia</taxon>
        <taxon>Eucoccidiorida</taxon>
        <taxon>Eimeriorina</taxon>
        <taxon>Eimeriidae</taxon>
        <taxon>Eimeria</taxon>
    </lineage>
</organism>
<dbReference type="Gene3D" id="3.40.50.150">
    <property type="entry name" value="Vaccinia Virus protein VP39"/>
    <property type="match status" value="1"/>
</dbReference>
<reference evidence="2" key="2">
    <citation type="submission" date="2013-10" db="EMBL/GenBank/DDBJ databases">
        <authorList>
            <person name="Aslett M."/>
        </authorList>
    </citation>
    <scope>NUCLEOTIDE SEQUENCE</scope>
    <source>
        <strain evidence="2">Houghton</strain>
    </source>
</reference>
<dbReference type="OMA" id="VTHAYSF"/>
<dbReference type="VEuPathDB" id="ToxoDB:EAH_00006920"/>
<keyword evidence="3" id="KW-1185">Reference proteome</keyword>
<dbReference type="InterPro" id="IPR029063">
    <property type="entry name" value="SAM-dependent_MTases_sf"/>
</dbReference>
<feature type="region of interest" description="Disordered" evidence="1">
    <location>
        <begin position="706"/>
        <end position="785"/>
    </location>
</feature>
<evidence type="ECO:0000256" key="1">
    <source>
        <dbReference type="SAM" id="MobiDB-lite"/>
    </source>
</evidence>
<feature type="region of interest" description="Disordered" evidence="1">
    <location>
        <begin position="451"/>
        <end position="478"/>
    </location>
</feature>
<dbReference type="GeneID" id="25268762"/>
<gene>
    <name evidence="2" type="ORF">EAH_00006920</name>
</gene>
<evidence type="ECO:0000313" key="3">
    <source>
        <dbReference type="Proteomes" id="UP000018050"/>
    </source>
</evidence>
<proteinExistence type="predicted"/>
<feature type="region of interest" description="Disordered" evidence="1">
    <location>
        <begin position="83"/>
        <end position="117"/>
    </location>
</feature>
<dbReference type="AlphaFoldDB" id="U6GDR9"/>
<protein>
    <submittedName>
        <fullName evidence="2">Uncharacterized protein</fullName>
    </submittedName>
</protein>
<evidence type="ECO:0000313" key="2">
    <source>
        <dbReference type="EMBL" id="CDI78300.1"/>
    </source>
</evidence>
<reference evidence="2" key="1">
    <citation type="submission" date="2013-10" db="EMBL/GenBank/DDBJ databases">
        <title>Genomic analysis of the causative agents of coccidiosis in chickens.</title>
        <authorList>
            <person name="Reid A.J."/>
            <person name="Blake D."/>
            <person name="Billington K."/>
            <person name="Browne H."/>
            <person name="Dunn M."/>
            <person name="Hung S."/>
            <person name="Kawahara F."/>
            <person name="Miranda-Saavedra D."/>
            <person name="Mourier T."/>
            <person name="Nagra H."/>
            <person name="Otto T.D."/>
            <person name="Rawlings N."/>
            <person name="Sanchez A."/>
            <person name="Sanders M."/>
            <person name="Subramaniam C."/>
            <person name="Tay Y."/>
            <person name="Dear P."/>
            <person name="Doerig C."/>
            <person name="Gruber A."/>
            <person name="Parkinson J."/>
            <person name="Shirley M."/>
            <person name="Wan K.L."/>
            <person name="Berriman M."/>
            <person name="Tomley F."/>
            <person name="Pain A."/>
        </authorList>
    </citation>
    <scope>NUCLEOTIDE SEQUENCE</scope>
    <source>
        <strain evidence="2">Houghton</strain>
    </source>
</reference>
<dbReference type="RefSeq" id="XP_013251451.1">
    <property type="nucleotide sequence ID" value="XM_013395997.1"/>
</dbReference>
<name>U6GDR9_EIMAC</name>
<feature type="compositionally biased region" description="Basic and acidic residues" evidence="1">
    <location>
        <begin position="841"/>
        <end position="852"/>
    </location>
</feature>
<dbReference type="EMBL" id="HG670847">
    <property type="protein sequence ID" value="CDI78300.1"/>
    <property type="molecule type" value="Genomic_DNA"/>
</dbReference>
<feature type="region of interest" description="Disordered" evidence="1">
    <location>
        <begin position="26"/>
        <end position="70"/>
    </location>
</feature>
<sequence>MSSLTVETAGAPCEAVFPVEAEGQGGMCELSTQPSMHDPGLWEEEGISFPLSQPEPPRRHPQSSSASVQRRRRSAACCSAPYVGAGQQSGARRTRCEGGATPSRRKQSPAHEIAPESPLRSCLVSAWKDECPSEEDAAKAARDLTEAAVASASAFAADARTLDPASYAAKPTAFLYRGHTAQIATSTAGMYGEMIESFIKQVVAYAKQYGADQFSVFCDLGSGRGAPSAIAAYEHDWLACLGIEKCPQAFGLSLETQRCLLLREASARLRARDRALDPGVKTATSAKVEKGDAGTESALTKDIQELFQARPMRAVAFAHDDLSAFLDLEGVTHAYSFDAAMEGPLINLNDLISRFDLKGAEIRHQISSSMWVSSEGRTAYVYVKTDWKERQQRHRRWLREQILAPQLQQKEEQHKLLRHVRIQQQLVLQQLQRQDEQASIDYTRAAAAAAEFAQRTPRSSRRSSIGTPRCRSNSRKRYSAAAEALQQQQQKQQDMVLFHLAARRQQLQVLEDLGPEHSTWGEIWGERQQLQREQGPPKQKQSVDKGVAEDDHMLLEQLRAFRTTHLRLSKWHQPLTVQSLLLVALLPFEGQNQWLQLQQQLLQPASGVLTRAQRLLLLGYDEGERKEEELSRDKWLEQLAATSGAEDAKALRKDIYMRLTHQRKQDRSLFTFLPPDRNACAASSGDVALPDGASLRLGFRHSLKELQEKQSPMRSPRCLGSGTPTASREGSPARRSRVCGDAREAEEALSCHQQLPRNPSRTPSRQPARRRLSSQSISPVASRRRASGFTVASSFLSAADAAAAATPTRPRGTTLAAVGTPNTCRAVQRAERALQGLAFRGAEDATHNKADRAPMSQDTP</sequence>
<accession>U6GDR9</accession>
<dbReference type="OrthoDB" id="443402at2759"/>